<dbReference type="InterPro" id="IPR044589">
    <property type="entry name" value="GATA26/27"/>
</dbReference>
<evidence type="ECO:0000256" key="5">
    <source>
        <dbReference type="SAM" id="Phobius"/>
    </source>
</evidence>
<dbReference type="Gene3D" id="3.30.50.10">
    <property type="entry name" value="Erythroid Transcription Factor GATA-1, subunit A"/>
    <property type="match status" value="1"/>
</dbReference>
<dbReference type="GO" id="GO:0043565">
    <property type="term" value="F:sequence-specific DNA binding"/>
    <property type="evidence" value="ECO:0007669"/>
    <property type="project" value="InterPro"/>
</dbReference>
<dbReference type="SUPFAM" id="SSF57716">
    <property type="entry name" value="Glucocorticoid receptor-like (DNA-binding domain)"/>
    <property type="match status" value="1"/>
</dbReference>
<name>A0AA39DJT8_VITRO</name>
<feature type="transmembrane region" description="Helical" evidence="5">
    <location>
        <begin position="222"/>
        <end position="242"/>
    </location>
</feature>
<keyword evidence="5" id="KW-1133">Transmembrane helix</keyword>
<keyword evidence="5" id="KW-0472">Membrane</keyword>
<dbReference type="Pfam" id="PF00320">
    <property type="entry name" value="GATA"/>
    <property type="match status" value="1"/>
</dbReference>
<keyword evidence="2" id="KW-0238">DNA-binding</keyword>
<dbReference type="InterPro" id="IPR013088">
    <property type="entry name" value="Znf_NHR/GATA"/>
</dbReference>
<dbReference type="GO" id="GO:0006355">
    <property type="term" value="P:regulation of DNA-templated transcription"/>
    <property type="evidence" value="ECO:0007669"/>
    <property type="project" value="InterPro"/>
</dbReference>
<dbReference type="SMART" id="SM00401">
    <property type="entry name" value="ZnF_GATA"/>
    <property type="match status" value="1"/>
</dbReference>
<protein>
    <recommendedName>
        <fullName evidence="6">GATA-type domain-containing protein</fullName>
    </recommendedName>
</protein>
<dbReference type="AlphaFoldDB" id="A0AA39DJT8"/>
<organism evidence="7 8">
    <name type="scientific">Vitis rotundifolia</name>
    <name type="common">Muscadine grape</name>
    <dbReference type="NCBI Taxonomy" id="103349"/>
    <lineage>
        <taxon>Eukaryota</taxon>
        <taxon>Viridiplantae</taxon>
        <taxon>Streptophyta</taxon>
        <taxon>Embryophyta</taxon>
        <taxon>Tracheophyta</taxon>
        <taxon>Spermatophyta</taxon>
        <taxon>Magnoliopsida</taxon>
        <taxon>eudicotyledons</taxon>
        <taxon>Gunneridae</taxon>
        <taxon>Pentapetalae</taxon>
        <taxon>rosids</taxon>
        <taxon>Vitales</taxon>
        <taxon>Vitaceae</taxon>
        <taxon>Viteae</taxon>
        <taxon>Vitis</taxon>
    </lineage>
</organism>
<reference evidence="7 8" key="1">
    <citation type="journal article" date="2023" name="BMC Biotechnol.">
        <title>Vitis rotundifolia cv Carlos genome sequencing.</title>
        <authorList>
            <person name="Huff M."/>
            <person name="Hulse-Kemp A."/>
            <person name="Scheffler B."/>
            <person name="Youngblood R."/>
            <person name="Simpson S."/>
            <person name="Babiker E."/>
            <person name="Staton M."/>
        </authorList>
    </citation>
    <scope>NUCLEOTIDE SEQUENCE [LARGE SCALE GENOMIC DNA]</scope>
    <source>
        <tissue evidence="7">Leaf</tissue>
    </source>
</reference>
<evidence type="ECO:0000313" key="8">
    <source>
        <dbReference type="Proteomes" id="UP001168098"/>
    </source>
</evidence>
<dbReference type="InterPro" id="IPR000679">
    <property type="entry name" value="Znf_GATA"/>
</dbReference>
<evidence type="ECO:0000256" key="3">
    <source>
        <dbReference type="ARBA" id="ARBA00023163"/>
    </source>
</evidence>
<feature type="region of interest" description="Disordered" evidence="4">
    <location>
        <begin position="76"/>
        <end position="114"/>
    </location>
</feature>
<evidence type="ECO:0000256" key="2">
    <source>
        <dbReference type="ARBA" id="ARBA00023125"/>
    </source>
</evidence>
<dbReference type="EMBL" id="JARBHA010000012">
    <property type="protein sequence ID" value="KAJ9686951.1"/>
    <property type="molecule type" value="Genomic_DNA"/>
</dbReference>
<keyword evidence="5" id="KW-0812">Transmembrane</keyword>
<gene>
    <name evidence="7" type="ORF">PVL29_015697</name>
</gene>
<evidence type="ECO:0000259" key="6">
    <source>
        <dbReference type="SMART" id="SM00401"/>
    </source>
</evidence>
<dbReference type="CDD" id="cd00202">
    <property type="entry name" value="ZnF_GATA"/>
    <property type="match status" value="1"/>
</dbReference>
<comment type="caution">
    <text evidence="7">The sequence shown here is derived from an EMBL/GenBank/DDBJ whole genome shotgun (WGS) entry which is preliminary data.</text>
</comment>
<evidence type="ECO:0000256" key="1">
    <source>
        <dbReference type="ARBA" id="ARBA00023015"/>
    </source>
</evidence>
<accession>A0AA39DJT8</accession>
<feature type="compositionally biased region" description="Basic and acidic residues" evidence="4">
    <location>
        <begin position="76"/>
        <end position="91"/>
    </location>
</feature>
<dbReference type="PANTHER" id="PTHR46855:SF21">
    <property type="entry name" value="GATA ZINC FINGER PROTEIN"/>
    <property type="match status" value="1"/>
</dbReference>
<feature type="domain" description="GATA-type" evidence="6">
    <location>
        <begin position="2"/>
        <end position="46"/>
    </location>
</feature>
<proteinExistence type="predicted"/>
<dbReference type="GO" id="GO:0008270">
    <property type="term" value="F:zinc ion binding"/>
    <property type="evidence" value="ECO:0007669"/>
    <property type="project" value="InterPro"/>
</dbReference>
<keyword evidence="1" id="KW-0805">Transcription regulation</keyword>
<evidence type="ECO:0000256" key="4">
    <source>
        <dbReference type="SAM" id="MobiDB-lite"/>
    </source>
</evidence>
<sequence>MVAETPLWRNGPPEKPVLCNACGSRWRIRGTLEDYIPKHALAVMTNHARDRTQNPHQHKFPLERRLVSHPNIMVHNESHSDTKENAIRYDDPYSSGLGDNASHRSSSGSSSISCSDHSHTELLSSIHYSNNWNSNIPSRKRSLVQYRNLTFVEKLQKDLYDILQNEEPTTLAECPDGNLIYYENGGNPEIGLGALLLKPPLTSAQQESKTFKSEGKMTSSSWSVSSLFFLFVYLFFMSSHLVSPMVRNDTKQSFKIIPV</sequence>
<evidence type="ECO:0000313" key="7">
    <source>
        <dbReference type="EMBL" id="KAJ9686951.1"/>
    </source>
</evidence>
<keyword evidence="3" id="KW-0804">Transcription</keyword>
<feature type="compositionally biased region" description="Low complexity" evidence="4">
    <location>
        <begin position="103"/>
        <end position="114"/>
    </location>
</feature>
<keyword evidence="8" id="KW-1185">Reference proteome</keyword>
<dbReference type="PANTHER" id="PTHR46855">
    <property type="entry name" value="OSJNBB0038F03.10 PROTEIN"/>
    <property type="match status" value="1"/>
</dbReference>
<dbReference type="Proteomes" id="UP001168098">
    <property type="component" value="Unassembled WGS sequence"/>
</dbReference>